<reference evidence="2" key="1">
    <citation type="journal article" date="2019" name="Nat. Commun.">
        <title>Expansion of phycobilisome linker gene families in mesophilic red algae.</title>
        <authorList>
            <person name="Lee J."/>
            <person name="Kim D."/>
            <person name="Bhattacharya D."/>
            <person name="Yoon H.S."/>
        </authorList>
    </citation>
    <scope>NUCLEOTIDE SEQUENCE [LARGE SCALE GENOMIC DNA]</scope>
    <source>
        <strain evidence="2">CCMP 1328</strain>
    </source>
</reference>
<sequence>MARLRIARSLALDKPLQFSVRRTNLFRRRSVKPLRCTNVREFRAQSHALLTFWMLPRDVHNARSMIRTNAVRRFSKRFTGITSNAKSIQSRVIHHASPCSGATRQNITESAFGYLTSASSYFHSLCCGPTSEPASQRASHIGVERSVLDPPAHCVAYLIWVCVTIRVCLFRDAKRHWPRQQVGRTHATVEIGGVVM</sequence>
<gene>
    <name evidence="1" type="ORF">FVE85_3143</name>
</gene>
<accession>A0A5J4YVM1</accession>
<protein>
    <submittedName>
        <fullName evidence="1">Uncharacterized protein</fullName>
    </submittedName>
</protein>
<dbReference type="AlphaFoldDB" id="A0A5J4YVM1"/>
<proteinExistence type="predicted"/>
<evidence type="ECO:0000313" key="2">
    <source>
        <dbReference type="Proteomes" id="UP000324585"/>
    </source>
</evidence>
<keyword evidence="2" id="KW-1185">Reference proteome</keyword>
<organism evidence="1 2">
    <name type="scientific">Porphyridium purpureum</name>
    <name type="common">Red alga</name>
    <name type="synonym">Porphyridium cruentum</name>
    <dbReference type="NCBI Taxonomy" id="35688"/>
    <lineage>
        <taxon>Eukaryota</taxon>
        <taxon>Rhodophyta</taxon>
        <taxon>Bangiophyceae</taxon>
        <taxon>Porphyridiales</taxon>
        <taxon>Porphyridiaceae</taxon>
        <taxon>Porphyridium</taxon>
    </lineage>
</organism>
<name>A0A5J4YVM1_PORPP</name>
<comment type="caution">
    <text evidence="1">The sequence shown here is derived from an EMBL/GenBank/DDBJ whole genome shotgun (WGS) entry which is preliminary data.</text>
</comment>
<dbReference type="EMBL" id="VRMN01000004">
    <property type="protein sequence ID" value="KAA8494902.1"/>
    <property type="molecule type" value="Genomic_DNA"/>
</dbReference>
<evidence type="ECO:0000313" key="1">
    <source>
        <dbReference type="EMBL" id="KAA8494902.1"/>
    </source>
</evidence>
<dbReference type="Proteomes" id="UP000324585">
    <property type="component" value="Unassembled WGS sequence"/>
</dbReference>